<dbReference type="Pfam" id="PF12666">
    <property type="entry name" value="PrgI"/>
    <property type="match status" value="1"/>
</dbReference>
<evidence type="ECO:0000313" key="3">
    <source>
        <dbReference type="Proteomes" id="UP001596044"/>
    </source>
</evidence>
<dbReference type="Proteomes" id="UP001596044">
    <property type="component" value="Unassembled WGS sequence"/>
</dbReference>
<proteinExistence type="predicted"/>
<feature type="transmembrane region" description="Helical" evidence="1">
    <location>
        <begin position="54"/>
        <end position="74"/>
    </location>
</feature>
<dbReference type="EMBL" id="JBHSMJ010000027">
    <property type="protein sequence ID" value="MFC5450662.1"/>
    <property type="molecule type" value="Genomic_DNA"/>
</dbReference>
<dbReference type="RefSeq" id="WP_377525736.1">
    <property type="nucleotide sequence ID" value="NZ_JBHSMJ010000027.1"/>
</dbReference>
<gene>
    <name evidence="2" type="ORF">ACFPOG_20630</name>
</gene>
<keyword evidence="3" id="KW-1185">Reference proteome</keyword>
<evidence type="ECO:0000256" key="1">
    <source>
        <dbReference type="SAM" id="Phobius"/>
    </source>
</evidence>
<protein>
    <submittedName>
        <fullName evidence="2">PrgI family mobile element protein</fullName>
    </submittedName>
</protein>
<comment type="caution">
    <text evidence="2">The sequence shown here is derived from an EMBL/GenBank/DDBJ whole genome shotgun (WGS) entry which is preliminary data.</text>
</comment>
<sequence length="102" mass="11987">MNEILVPIDLTQEEKEILAVFSKRQFVLIFPAGVVSLIFLLWGNIPFVPALPDFFIRLVIFLVVMGIAISLAYIRLDKYQQFLNEYVVTLWKFRKSQKTYMQ</sequence>
<feature type="transmembrane region" description="Helical" evidence="1">
    <location>
        <begin position="26"/>
        <end position="48"/>
    </location>
</feature>
<accession>A0ABW0KD66</accession>
<name>A0ABW0KD66_9BACL</name>
<evidence type="ECO:0000313" key="2">
    <source>
        <dbReference type="EMBL" id="MFC5450662.1"/>
    </source>
</evidence>
<reference evidence="3" key="1">
    <citation type="journal article" date="2019" name="Int. J. Syst. Evol. Microbiol.">
        <title>The Global Catalogue of Microorganisms (GCM) 10K type strain sequencing project: providing services to taxonomists for standard genome sequencing and annotation.</title>
        <authorList>
            <consortium name="The Broad Institute Genomics Platform"/>
            <consortium name="The Broad Institute Genome Sequencing Center for Infectious Disease"/>
            <person name="Wu L."/>
            <person name="Ma J."/>
        </authorList>
    </citation>
    <scope>NUCLEOTIDE SEQUENCE [LARGE SCALE GENOMIC DNA]</scope>
    <source>
        <strain evidence="3">KACC 11904</strain>
    </source>
</reference>
<dbReference type="InterPro" id="IPR024414">
    <property type="entry name" value="Uncharacterised_PrgI"/>
</dbReference>
<keyword evidence="1" id="KW-0472">Membrane</keyword>
<keyword evidence="1" id="KW-0812">Transmembrane</keyword>
<organism evidence="2 3">
    <name type="scientific">Paenibacillus aestuarii</name>
    <dbReference type="NCBI Taxonomy" id="516965"/>
    <lineage>
        <taxon>Bacteria</taxon>
        <taxon>Bacillati</taxon>
        <taxon>Bacillota</taxon>
        <taxon>Bacilli</taxon>
        <taxon>Bacillales</taxon>
        <taxon>Paenibacillaceae</taxon>
        <taxon>Paenibacillus</taxon>
    </lineage>
</organism>
<keyword evidence="1" id="KW-1133">Transmembrane helix</keyword>